<reference evidence="3" key="1">
    <citation type="journal article" date="2019" name="Environ. Microbiol.">
        <title>Fungal ecological strategies reflected in gene transcription - a case study of two litter decomposers.</title>
        <authorList>
            <person name="Barbi F."/>
            <person name="Kohler A."/>
            <person name="Barry K."/>
            <person name="Baskaran P."/>
            <person name="Daum C."/>
            <person name="Fauchery L."/>
            <person name="Ihrmark K."/>
            <person name="Kuo A."/>
            <person name="LaButti K."/>
            <person name="Lipzen A."/>
            <person name="Morin E."/>
            <person name="Grigoriev I.V."/>
            <person name="Henrissat B."/>
            <person name="Lindahl B."/>
            <person name="Martin F."/>
        </authorList>
    </citation>
    <scope>NUCLEOTIDE SEQUENCE</scope>
    <source>
        <strain evidence="3">JB14</strain>
    </source>
</reference>
<feature type="domain" description="Oxidoreductase-like" evidence="2">
    <location>
        <begin position="71"/>
        <end position="109"/>
    </location>
</feature>
<feature type="non-terminal residue" evidence="3">
    <location>
        <position position="1"/>
    </location>
</feature>
<feature type="region of interest" description="Disordered" evidence="1">
    <location>
        <begin position="1"/>
        <end position="25"/>
    </location>
</feature>
<evidence type="ECO:0000259" key="2">
    <source>
        <dbReference type="Pfam" id="PF09791"/>
    </source>
</evidence>
<gene>
    <name evidence="3" type="ORF">BT96DRAFT_929148</name>
</gene>
<dbReference type="Pfam" id="PF09791">
    <property type="entry name" value="Oxidored-like"/>
    <property type="match status" value="1"/>
</dbReference>
<dbReference type="AlphaFoldDB" id="A0A6A4GH65"/>
<evidence type="ECO:0000313" key="3">
    <source>
        <dbReference type="EMBL" id="KAE9384714.1"/>
    </source>
</evidence>
<dbReference type="OrthoDB" id="10064411at2759"/>
<evidence type="ECO:0000313" key="4">
    <source>
        <dbReference type="Proteomes" id="UP000799118"/>
    </source>
</evidence>
<organism evidence="3 4">
    <name type="scientific">Gymnopus androsaceus JB14</name>
    <dbReference type="NCBI Taxonomy" id="1447944"/>
    <lineage>
        <taxon>Eukaryota</taxon>
        <taxon>Fungi</taxon>
        <taxon>Dikarya</taxon>
        <taxon>Basidiomycota</taxon>
        <taxon>Agaricomycotina</taxon>
        <taxon>Agaricomycetes</taxon>
        <taxon>Agaricomycetidae</taxon>
        <taxon>Agaricales</taxon>
        <taxon>Marasmiineae</taxon>
        <taxon>Omphalotaceae</taxon>
        <taxon>Gymnopus</taxon>
    </lineage>
</organism>
<evidence type="ECO:0000256" key="1">
    <source>
        <dbReference type="SAM" id="MobiDB-lite"/>
    </source>
</evidence>
<proteinExistence type="predicted"/>
<sequence length="171" mass="19166">TVSSASAQPSQRAQQQSQRGGQNLTERYVRLEKSLRGKEALEAKYGDLQRSTLSGSKDAMSLSAGKAVDIFRGIVIPEKPREPQSDECFCVYDLYEDSLAAYRDAITKVTARLNSMGVPESDWPQSLRTYTERKKDVTLTVFEQMELDMARRKQEKLSFGSTFVDPGTVAR</sequence>
<dbReference type="EMBL" id="ML770092">
    <property type="protein sequence ID" value="KAE9384714.1"/>
    <property type="molecule type" value="Genomic_DNA"/>
</dbReference>
<accession>A0A6A4GH65</accession>
<name>A0A6A4GH65_9AGAR</name>
<dbReference type="InterPro" id="IPR019180">
    <property type="entry name" value="Oxidoreductase-like_N"/>
</dbReference>
<keyword evidence="4" id="KW-1185">Reference proteome</keyword>
<protein>
    <recommendedName>
        <fullName evidence="2">Oxidoreductase-like domain-containing protein</fullName>
    </recommendedName>
</protein>
<feature type="compositionally biased region" description="Low complexity" evidence="1">
    <location>
        <begin position="1"/>
        <end position="22"/>
    </location>
</feature>
<dbReference type="Proteomes" id="UP000799118">
    <property type="component" value="Unassembled WGS sequence"/>
</dbReference>